<dbReference type="EMBL" id="CP000575">
    <property type="protein sequence ID" value="ABN70048.1"/>
    <property type="molecule type" value="Genomic_DNA"/>
</dbReference>
<dbReference type="InterPro" id="IPR001296">
    <property type="entry name" value="Glyco_trans_1"/>
</dbReference>
<dbReference type="STRING" id="399550.Smar_0949"/>
<dbReference type="AlphaFoldDB" id="A3DN38"/>
<feature type="domain" description="Glycosyl transferase family 1" evidence="1">
    <location>
        <begin position="199"/>
        <end position="358"/>
    </location>
</feature>
<sequence length="379" mass="44033">MRKALVIHTSLSGLGGAEKVSLAIIESLKKMNYYVKLFTVEPTNWKQLIKVFNIESETLPHEYYYLLPFHIRKFTIYTRLIASKIMELKIKRGFNIVINTHGDALPIATDIVYMHFPGFIAEEFYPYKHGSISSLVNKIYLAGYDLLRRHLIPSFENSIVLCNSSFSRAVIKLKLNIDAQVVYPPIDVEFFGKAYFEKKGSEPYNIVSIGRFSPEKNYEFIVEIAKRLRNLRFIIVGSVSNPRNKSYFLKILALKHKHNLSNLTLVPNASRRELLELLIHSRVLLHTMKYEHFGMAVAEGMVAGLVPVIHRSGGAYYDIIKRDKYGYSYRTIDEAIEKIWEALENYPKIFRKIHKYASKEFSREKFHTRFKKIMDSITS</sequence>
<reference evidence="3" key="1">
    <citation type="journal article" date="2009" name="BMC Genomics">
        <title>The complete genome sequence of Staphylothermus marinus reveals differences in sulfur metabolism among heterotrophic Crenarchaeota.</title>
        <authorList>
            <person name="Anderson I.J."/>
            <person name="Dharmarajan L."/>
            <person name="Rodriguez J."/>
            <person name="Hooper S."/>
            <person name="Porat I."/>
            <person name="Ulrich L.E."/>
            <person name="Elkins J.G."/>
            <person name="Mavromatis K."/>
            <person name="Sun H."/>
            <person name="Land M."/>
            <person name="Lapidus A."/>
            <person name="Lucas S."/>
            <person name="Barry K."/>
            <person name="Huber H."/>
            <person name="Zhulin I.B."/>
            <person name="Whitman W.B."/>
            <person name="Mukhopadhyay B."/>
            <person name="Woese C."/>
            <person name="Bristow J."/>
            <person name="Kyrpides N."/>
        </authorList>
    </citation>
    <scope>NUCLEOTIDE SEQUENCE [LARGE SCALE GENOMIC DNA]</scope>
    <source>
        <strain evidence="3">ATCC 43588 / DSM 3639 / JCM 9404 / F1</strain>
    </source>
</reference>
<dbReference type="KEGG" id="smr:Smar_0949"/>
<dbReference type="Proteomes" id="UP000000254">
    <property type="component" value="Chromosome"/>
</dbReference>
<dbReference type="PANTHER" id="PTHR45919:SF1">
    <property type="entry name" value="GDP-MAN:MAN(3)GLCNAC(2)-PP-DOL ALPHA-1,2-MANNOSYLTRANSFERASE"/>
    <property type="match status" value="1"/>
</dbReference>
<dbReference type="GO" id="GO:0016020">
    <property type="term" value="C:membrane"/>
    <property type="evidence" value="ECO:0007669"/>
    <property type="project" value="TreeGrafter"/>
</dbReference>
<dbReference type="Gene3D" id="3.40.50.2000">
    <property type="entry name" value="Glycogen Phosphorylase B"/>
    <property type="match status" value="1"/>
</dbReference>
<dbReference type="OrthoDB" id="132546at2157"/>
<reference evidence="2 3" key="2">
    <citation type="journal article" date="2009" name="Stand. Genomic Sci.">
        <title>Complete genome sequence of Staphylothermus marinus Stetter and Fiala 1986 type strain F1.</title>
        <authorList>
            <person name="Anderson I.J."/>
            <person name="Sun H."/>
            <person name="Lapidus A."/>
            <person name="Copeland A."/>
            <person name="Glavina Del Rio T."/>
            <person name="Tice H."/>
            <person name="Dalin E."/>
            <person name="Lucas S."/>
            <person name="Barry K."/>
            <person name="Land M."/>
            <person name="Richardson P."/>
            <person name="Huber H."/>
            <person name="Kyrpides N.C."/>
        </authorList>
    </citation>
    <scope>NUCLEOTIDE SEQUENCE [LARGE SCALE GENOMIC DNA]</scope>
    <source>
        <strain evidence="3">ATCC 43588 / DSM 3639 / JCM 9404 / F1</strain>
    </source>
</reference>
<organism evidence="2 3">
    <name type="scientific">Staphylothermus marinus (strain ATCC 43588 / DSM 3639 / JCM 9404 / F1)</name>
    <dbReference type="NCBI Taxonomy" id="399550"/>
    <lineage>
        <taxon>Archaea</taxon>
        <taxon>Thermoproteota</taxon>
        <taxon>Thermoprotei</taxon>
        <taxon>Desulfurococcales</taxon>
        <taxon>Desulfurococcaceae</taxon>
        <taxon>Staphylothermus</taxon>
    </lineage>
</organism>
<evidence type="ECO:0000313" key="2">
    <source>
        <dbReference type="EMBL" id="ABN70048.1"/>
    </source>
</evidence>
<keyword evidence="3" id="KW-1185">Reference proteome</keyword>
<dbReference type="eggNOG" id="arCOG01403">
    <property type="taxonomic scope" value="Archaea"/>
</dbReference>
<dbReference type="PANTHER" id="PTHR45919">
    <property type="entry name" value="GDP-MAN:MAN(3)GLCNAC(2)-PP-DOL ALPHA-1,2-MANNOSYLTRANSFERASE"/>
    <property type="match status" value="1"/>
</dbReference>
<name>A3DN38_STAMF</name>
<dbReference type="InterPro" id="IPR038013">
    <property type="entry name" value="ALG11"/>
</dbReference>
<dbReference type="GO" id="GO:0006487">
    <property type="term" value="P:protein N-linked glycosylation"/>
    <property type="evidence" value="ECO:0007669"/>
    <property type="project" value="TreeGrafter"/>
</dbReference>
<dbReference type="Pfam" id="PF00534">
    <property type="entry name" value="Glycos_transf_1"/>
    <property type="match status" value="1"/>
</dbReference>
<keyword evidence="2" id="KW-0808">Transferase</keyword>
<evidence type="ECO:0000259" key="1">
    <source>
        <dbReference type="Pfam" id="PF00534"/>
    </source>
</evidence>
<gene>
    <name evidence="2" type="ordered locus">Smar_0949</name>
</gene>
<protein>
    <submittedName>
        <fullName evidence="2">Glycosyl transferase, group 1</fullName>
    </submittedName>
</protein>
<proteinExistence type="predicted"/>
<dbReference type="CAZy" id="GT4">
    <property type="family name" value="Glycosyltransferase Family 4"/>
</dbReference>
<dbReference type="SUPFAM" id="SSF53756">
    <property type="entry name" value="UDP-Glycosyltransferase/glycogen phosphorylase"/>
    <property type="match status" value="1"/>
</dbReference>
<dbReference type="GO" id="GO:0004377">
    <property type="term" value="F:GDP-Man:Man(3)GlcNAc(2)-PP-Dol alpha-1,2-mannosyltransferase activity"/>
    <property type="evidence" value="ECO:0007669"/>
    <property type="project" value="InterPro"/>
</dbReference>
<dbReference type="HOGENOM" id="CLU_017896_3_0_2"/>
<evidence type="ECO:0000313" key="3">
    <source>
        <dbReference type="Proteomes" id="UP000000254"/>
    </source>
</evidence>
<dbReference type="GeneID" id="4907597"/>
<accession>A3DN38</accession>
<dbReference type="RefSeq" id="WP_011839239.1">
    <property type="nucleotide sequence ID" value="NC_009033.1"/>
</dbReference>